<proteinExistence type="inferred from homology"/>
<dbReference type="Proteomes" id="UP000242561">
    <property type="component" value="Chromosome"/>
</dbReference>
<dbReference type="Pfam" id="PF07715">
    <property type="entry name" value="Plug"/>
    <property type="match status" value="1"/>
</dbReference>
<dbReference type="InterPro" id="IPR039426">
    <property type="entry name" value="TonB-dep_rcpt-like"/>
</dbReference>
<dbReference type="InterPro" id="IPR000531">
    <property type="entry name" value="Beta-barrel_TonB"/>
</dbReference>
<dbReference type="InterPro" id="IPR037066">
    <property type="entry name" value="Plug_dom_sf"/>
</dbReference>
<feature type="domain" description="TonB-dependent receptor plug" evidence="12">
    <location>
        <begin position="54"/>
        <end position="165"/>
    </location>
</feature>
<keyword evidence="7 8" id="KW-0998">Cell outer membrane</keyword>
<keyword evidence="4 8" id="KW-0812">Transmembrane</keyword>
<keyword evidence="10" id="KW-0732">Signal</keyword>
<dbReference type="PROSITE" id="PS52016">
    <property type="entry name" value="TONB_DEPENDENT_REC_3"/>
    <property type="match status" value="1"/>
</dbReference>
<evidence type="ECO:0000256" key="9">
    <source>
        <dbReference type="RuleBase" id="RU003357"/>
    </source>
</evidence>
<reference evidence="13 14" key="1">
    <citation type="submission" date="2016-11" db="EMBL/GenBank/DDBJ databases">
        <title>Sphingorhabdus sp. LPB0140, isolated from marine environment.</title>
        <authorList>
            <person name="Kim E."/>
            <person name="Yi H."/>
        </authorList>
    </citation>
    <scope>NUCLEOTIDE SEQUENCE [LARGE SCALE GENOMIC DNA]</scope>
    <source>
        <strain evidence="13 14">LPB0140</strain>
    </source>
</reference>
<keyword evidence="5 9" id="KW-0798">TonB box</keyword>
<comment type="similarity">
    <text evidence="8 9">Belongs to the TonB-dependent receptor family.</text>
</comment>
<dbReference type="SUPFAM" id="SSF56935">
    <property type="entry name" value="Porins"/>
    <property type="match status" value="1"/>
</dbReference>
<evidence type="ECO:0000256" key="4">
    <source>
        <dbReference type="ARBA" id="ARBA00022692"/>
    </source>
</evidence>
<evidence type="ECO:0000259" key="12">
    <source>
        <dbReference type="Pfam" id="PF07715"/>
    </source>
</evidence>
<evidence type="ECO:0008006" key="15">
    <source>
        <dbReference type="Google" id="ProtNLM"/>
    </source>
</evidence>
<comment type="subcellular location">
    <subcellularLocation>
        <location evidence="1 8">Cell outer membrane</location>
        <topology evidence="1 8">Multi-pass membrane protein</topology>
    </subcellularLocation>
</comment>
<evidence type="ECO:0000256" key="5">
    <source>
        <dbReference type="ARBA" id="ARBA00023077"/>
    </source>
</evidence>
<dbReference type="Gene3D" id="2.170.130.10">
    <property type="entry name" value="TonB-dependent receptor, plug domain"/>
    <property type="match status" value="1"/>
</dbReference>
<evidence type="ECO:0000313" key="14">
    <source>
        <dbReference type="Proteomes" id="UP000242561"/>
    </source>
</evidence>
<evidence type="ECO:0000256" key="7">
    <source>
        <dbReference type="ARBA" id="ARBA00023237"/>
    </source>
</evidence>
<evidence type="ECO:0000256" key="6">
    <source>
        <dbReference type="ARBA" id="ARBA00023136"/>
    </source>
</evidence>
<dbReference type="RefSeq" id="WP_072558845.1">
    <property type="nucleotide sequence ID" value="NZ_CP018154.1"/>
</dbReference>
<dbReference type="AlphaFoldDB" id="A0A1L3JAN2"/>
<evidence type="ECO:0000259" key="11">
    <source>
        <dbReference type="Pfam" id="PF00593"/>
    </source>
</evidence>
<keyword evidence="6 8" id="KW-0472">Membrane</keyword>
<dbReference type="EMBL" id="CP018154">
    <property type="protein sequence ID" value="APG62194.1"/>
    <property type="molecule type" value="Genomic_DNA"/>
</dbReference>
<dbReference type="STRING" id="1913578.LPB140_04535"/>
<evidence type="ECO:0000313" key="13">
    <source>
        <dbReference type="EMBL" id="APG62194.1"/>
    </source>
</evidence>
<evidence type="ECO:0000256" key="8">
    <source>
        <dbReference type="PROSITE-ProRule" id="PRU01360"/>
    </source>
</evidence>
<accession>A0A1L3JAN2</accession>
<feature type="domain" description="TonB-dependent receptor-like beta-barrel" evidence="11">
    <location>
        <begin position="429"/>
        <end position="963"/>
    </location>
</feature>
<dbReference type="GO" id="GO:0009279">
    <property type="term" value="C:cell outer membrane"/>
    <property type="evidence" value="ECO:0007669"/>
    <property type="project" value="UniProtKB-SubCell"/>
</dbReference>
<protein>
    <recommendedName>
        <fullName evidence="15">TonB-dependent receptor</fullName>
    </recommendedName>
</protein>
<dbReference type="PANTHER" id="PTHR47234:SF2">
    <property type="entry name" value="TONB-DEPENDENT RECEPTOR"/>
    <property type="match status" value="1"/>
</dbReference>
<dbReference type="KEGG" id="sphl:LPB140_04535"/>
<dbReference type="Gene3D" id="2.40.170.20">
    <property type="entry name" value="TonB-dependent receptor, beta-barrel domain"/>
    <property type="match status" value="1"/>
</dbReference>
<keyword evidence="2 8" id="KW-0813">Transport</keyword>
<dbReference type="OrthoDB" id="7051241at2"/>
<dbReference type="PANTHER" id="PTHR47234">
    <property type="match status" value="1"/>
</dbReference>
<dbReference type="Pfam" id="PF00593">
    <property type="entry name" value="TonB_dep_Rec_b-barrel"/>
    <property type="match status" value="1"/>
</dbReference>
<gene>
    <name evidence="13" type="ORF">LPB140_04535</name>
</gene>
<feature type="chain" id="PRO_5012566459" description="TonB-dependent receptor" evidence="10">
    <location>
        <begin position="30"/>
        <end position="1001"/>
    </location>
</feature>
<evidence type="ECO:0000256" key="3">
    <source>
        <dbReference type="ARBA" id="ARBA00022452"/>
    </source>
</evidence>
<evidence type="ECO:0000256" key="1">
    <source>
        <dbReference type="ARBA" id="ARBA00004571"/>
    </source>
</evidence>
<feature type="signal peptide" evidence="10">
    <location>
        <begin position="1"/>
        <end position="29"/>
    </location>
</feature>
<dbReference type="InterPro" id="IPR012910">
    <property type="entry name" value="Plug_dom"/>
</dbReference>
<evidence type="ECO:0000256" key="2">
    <source>
        <dbReference type="ARBA" id="ARBA00022448"/>
    </source>
</evidence>
<organism evidence="13 14">
    <name type="scientific">Sphingorhabdus lutea</name>
    <dbReference type="NCBI Taxonomy" id="1913578"/>
    <lineage>
        <taxon>Bacteria</taxon>
        <taxon>Pseudomonadati</taxon>
        <taxon>Pseudomonadota</taxon>
        <taxon>Alphaproteobacteria</taxon>
        <taxon>Sphingomonadales</taxon>
        <taxon>Sphingomonadaceae</taxon>
        <taxon>Sphingorhabdus</taxon>
    </lineage>
</organism>
<name>A0A1L3JAN2_9SPHN</name>
<dbReference type="InterPro" id="IPR036942">
    <property type="entry name" value="Beta-barrel_TonB_sf"/>
</dbReference>
<keyword evidence="14" id="KW-1185">Reference proteome</keyword>
<sequence length="1001" mass="106122">MNNIRLSNLKYAAAPLAIGLALISTPSFAQNADEDTASNPGIVVTGSRIVRPDLESTSPVTVVGSEEIAATGTTRIEDLVNTLPSVVGGQNSFISNGASGTATVDLRGIGTTRTLVLVNGRRLQPGDPTLPVADLNQIPAALVERVEVSTGGASAVYGADAVAGVVNFVMKTDFEGIQLNSQYGFYQHSNRNKEVVDTVGGSDLTIRDRMDQRGFSYPTGNVVDGQQWDTNLTIGGNFGDGRGNFVGYLGYRQVNPILQGSRDHSSCALSRSASSNRVTCGGSATAPNATIADLAFGDIVFGTAQSDGSIGPYGGAYNYAPINYFQRPNKRWTAGFFGNYEINDNIDVYAEFMFMDSRTVAQIAQSGTFFNQYDIACNSPLLSAATGASLCSQLDTAAAQTAGLDSTAGDGIVSLLIGKRNVEGGARRDDLRHTTYRALTGARGEITGNWRYDVSLQYGTTVFQETYFNDLSSSRLAKALNAVNVGGNIVCAVNADAISSNDDAACAPYNPFWGQGIVTNAANGITQAAIDYVNVPGFQRGTTEEYIASGYVTGELGSIGNASPIGLVLGTEYRKVQIDRSVDAAFATGDLAGQGGPQQNINGEFSVKELFTELLVPIVEDAPFAKSLSLELGYRYSDYTSIGSTHTYKILGEWSPIDALKFRGGYNRSVRAPNVVELFSPNVIGLWGGSDPCAGATPTFTAAQCANTGATNYGGIAASPADQYNQIGGGNPNLFEETADSWTGGVVIDGSSFLPGFTATVDYFNINIKDAIQGIGAQTILNTCGLTGDAFFCSLIQRDPVSQNLWVGNNAFITNTQRNIGGQKVDGIDVGVNYSRELGSGRVSLNMNGTWYNSFRVDTGVVVPAQNLDGKYDCVGLHGSVCGTPLPEWRHTARLGYSMDNGIGLSVRWRYVGAVKTDGNNPDADLGGSVDPRSDISAQNYFDLTTDFDINDTFSITAGVNNIFDRDPPLVDGRFSSNANTYVEVYDPAGRYVFVGAKMNF</sequence>
<keyword evidence="3 8" id="KW-1134">Transmembrane beta strand</keyword>
<evidence type="ECO:0000256" key="10">
    <source>
        <dbReference type="SAM" id="SignalP"/>
    </source>
</evidence>